<reference evidence="6 7" key="1">
    <citation type="submission" date="2021-03" db="EMBL/GenBank/DDBJ databases">
        <title>Microbacterium pauli sp. nov., isolated from microfiltered milk.</title>
        <authorList>
            <person name="Bellassi P."/>
            <person name="Fontana A."/>
            <person name="Callegari M.L."/>
            <person name="Lorenzo M."/>
            <person name="Cappa F."/>
        </authorList>
    </citation>
    <scope>NUCLEOTIDE SEQUENCE [LARGE SCALE GENOMIC DNA]</scope>
    <source>
        <strain evidence="6 7">DSM 18909</strain>
    </source>
</reference>
<comment type="caution">
    <text evidence="6">The sequence shown here is derived from an EMBL/GenBank/DDBJ whole genome shotgun (WGS) entry which is preliminary data.</text>
</comment>
<dbReference type="Proteomes" id="UP000740605">
    <property type="component" value="Unassembled WGS sequence"/>
</dbReference>
<evidence type="ECO:0000256" key="1">
    <source>
        <dbReference type="ARBA" id="ARBA00004127"/>
    </source>
</evidence>
<keyword evidence="3 5" id="KW-1133">Transmembrane helix</keyword>
<feature type="transmembrane region" description="Helical" evidence="5">
    <location>
        <begin position="162"/>
        <end position="181"/>
    </location>
</feature>
<organism evidence="6 7">
    <name type="scientific">Microbacterium flavum</name>
    <dbReference type="NCBI Taxonomy" id="415216"/>
    <lineage>
        <taxon>Bacteria</taxon>
        <taxon>Bacillati</taxon>
        <taxon>Actinomycetota</taxon>
        <taxon>Actinomycetes</taxon>
        <taxon>Micrococcales</taxon>
        <taxon>Microbacteriaceae</taxon>
        <taxon>Microbacterium</taxon>
    </lineage>
</organism>
<gene>
    <name evidence="6" type="ORF">J0P97_08560</name>
</gene>
<evidence type="ECO:0000313" key="6">
    <source>
        <dbReference type="EMBL" id="MBT8798121.1"/>
    </source>
</evidence>
<evidence type="ECO:0000256" key="2">
    <source>
        <dbReference type="ARBA" id="ARBA00022692"/>
    </source>
</evidence>
<dbReference type="PANTHER" id="PTHR31851">
    <property type="entry name" value="FE(2+)/MN(2+) TRANSPORTER PCL1"/>
    <property type="match status" value="1"/>
</dbReference>
<dbReference type="EMBL" id="JAFLHG010000006">
    <property type="protein sequence ID" value="MBT8798121.1"/>
    <property type="molecule type" value="Genomic_DNA"/>
</dbReference>
<evidence type="ECO:0000256" key="3">
    <source>
        <dbReference type="ARBA" id="ARBA00022989"/>
    </source>
</evidence>
<accession>A0ABS5XUL4</accession>
<evidence type="ECO:0000256" key="5">
    <source>
        <dbReference type="SAM" id="Phobius"/>
    </source>
</evidence>
<evidence type="ECO:0000256" key="4">
    <source>
        <dbReference type="ARBA" id="ARBA00023136"/>
    </source>
</evidence>
<feature type="transmembrane region" description="Helical" evidence="5">
    <location>
        <begin position="214"/>
        <end position="236"/>
    </location>
</feature>
<evidence type="ECO:0000313" key="7">
    <source>
        <dbReference type="Proteomes" id="UP000740605"/>
    </source>
</evidence>
<comment type="subcellular location">
    <subcellularLocation>
        <location evidence="1">Endomembrane system</location>
        <topology evidence="1">Multi-pass membrane protein</topology>
    </subcellularLocation>
</comment>
<proteinExistence type="predicted"/>
<sequence length="237" mass="24782">MIDIAPGGRTPWQRLRAAVSDAASFRGWVVNANDGIIATAGLLQGFAGAGASDRLLLFAATAATIAGGLSAGGAEWAEVAAEREAEQRAAREESAELAADLQGEIEDLAAHWRAKGLTPETARKVAEELTAHDPVAAQLEAEYGIDELMAAAAPVWSGISSALAYMLGAFVPLLITWLVPVQTENTLIFAAVVVSLILTSFIAARAAHLDMRRVLVRSLVVGIGTMLVSYLAGLAFF</sequence>
<dbReference type="Pfam" id="PF01988">
    <property type="entry name" value="VIT1"/>
    <property type="match status" value="1"/>
</dbReference>
<name>A0ABS5XUL4_9MICO</name>
<dbReference type="RefSeq" id="WP_215487344.1">
    <property type="nucleotide sequence ID" value="NZ_BAAAPJ010000002.1"/>
</dbReference>
<protein>
    <submittedName>
        <fullName evidence="6">VIT1/CCC1 transporter family protein</fullName>
    </submittedName>
</protein>
<dbReference type="InterPro" id="IPR008217">
    <property type="entry name" value="Ccc1_fam"/>
</dbReference>
<keyword evidence="2 5" id="KW-0812">Transmembrane</keyword>
<feature type="transmembrane region" description="Helical" evidence="5">
    <location>
        <begin position="187"/>
        <end position="207"/>
    </location>
</feature>
<keyword evidence="4 5" id="KW-0472">Membrane</keyword>
<keyword evidence="7" id="KW-1185">Reference proteome</keyword>